<evidence type="ECO:0000313" key="2">
    <source>
        <dbReference type="Proteomes" id="UP000887575"/>
    </source>
</evidence>
<proteinExistence type="predicted"/>
<dbReference type="AlphaFoldDB" id="A0AAF3ENB0"/>
<sequence>MTNWQLLNQPIEIDWDFSSKVQDIMKISAFLILFVSIFVNAFAITAPLLNTLLAFQVRILATSESFFQNSFRDLLLDRQYLPASKHDRCLSVIVINRSPKHSKVLSMTMFGTELFGRSLKPLSYSSHWAASLPFLLTVNTFVEKRRDNECESSGKFADDTGESILI</sequence>
<keyword evidence="1" id="KW-0812">Transmembrane</keyword>
<protein>
    <submittedName>
        <fullName evidence="3">Uncharacterized protein</fullName>
    </submittedName>
</protein>
<name>A0AAF3ENB0_9BILA</name>
<dbReference type="Proteomes" id="UP000887575">
    <property type="component" value="Unassembled WGS sequence"/>
</dbReference>
<keyword evidence="1" id="KW-0472">Membrane</keyword>
<reference evidence="3" key="1">
    <citation type="submission" date="2024-02" db="UniProtKB">
        <authorList>
            <consortium name="WormBaseParasite"/>
        </authorList>
    </citation>
    <scope>IDENTIFICATION</scope>
</reference>
<evidence type="ECO:0000256" key="1">
    <source>
        <dbReference type="SAM" id="Phobius"/>
    </source>
</evidence>
<keyword evidence="1" id="KW-1133">Transmembrane helix</keyword>
<feature type="transmembrane region" description="Helical" evidence="1">
    <location>
        <begin position="27"/>
        <end position="49"/>
    </location>
</feature>
<evidence type="ECO:0000313" key="3">
    <source>
        <dbReference type="WBParaSite" id="MBELARI_LOCUS15416"/>
    </source>
</evidence>
<organism evidence="2 3">
    <name type="scientific">Mesorhabditis belari</name>
    <dbReference type="NCBI Taxonomy" id="2138241"/>
    <lineage>
        <taxon>Eukaryota</taxon>
        <taxon>Metazoa</taxon>
        <taxon>Ecdysozoa</taxon>
        <taxon>Nematoda</taxon>
        <taxon>Chromadorea</taxon>
        <taxon>Rhabditida</taxon>
        <taxon>Rhabditina</taxon>
        <taxon>Rhabditomorpha</taxon>
        <taxon>Rhabditoidea</taxon>
        <taxon>Rhabditidae</taxon>
        <taxon>Mesorhabditinae</taxon>
        <taxon>Mesorhabditis</taxon>
    </lineage>
</organism>
<dbReference type="WBParaSite" id="MBELARI_LOCUS15416">
    <property type="protein sequence ID" value="MBELARI_LOCUS15416"/>
    <property type="gene ID" value="MBELARI_LOCUS15416"/>
</dbReference>
<accession>A0AAF3ENB0</accession>
<keyword evidence="2" id="KW-1185">Reference proteome</keyword>